<feature type="domain" description="Serine-threonine/tyrosine-protein kinase catalytic" evidence="3">
    <location>
        <begin position="8"/>
        <end position="99"/>
    </location>
</feature>
<dbReference type="AlphaFoldDB" id="A0A9R1BF28"/>
<dbReference type="GO" id="GO:0007166">
    <property type="term" value="P:cell surface receptor signaling pathway"/>
    <property type="evidence" value="ECO:0007669"/>
    <property type="project" value="InterPro"/>
</dbReference>
<dbReference type="GO" id="GO:0005524">
    <property type="term" value="F:ATP binding"/>
    <property type="evidence" value="ECO:0007669"/>
    <property type="project" value="UniProtKB-KW"/>
</dbReference>
<dbReference type="InterPro" id="IPR001245">
    <property type="entry name" value="Ser-Thr/Tyr_kinase_cat_dom"/>
</dbReference>
<evidence type="ECO:0000256" key="2">
    <source>
        <dbReference type="ARBA" id="ARBA00022840"/>
    </source>
</evidence>
<gene>
    <name evidence="4" type="ORF">TRITD_6Bv1G209030</name>
</gene>
<proteinExistence type="predicted"/>
<dbReference type="GO" id="GO:0005886">
    <property type="term" value="C:plasma membrane"/>
    <property type="evidence" value="ECO:0007669"/>
    <property type="project" value="TreeGrafter"/>
</dbReference>
<dbReference type="GO" id="GO:0004674">
    <property type="term" value="F:protein serine/threonine kinase activity"/>
    <property type="evidence" value="ECO:0007669"/>
    <property type="project" value="TreeGrafter"/>
</dbReference>
<protein>
    <recommendedName>
        <fullName evidence="3">Serine-threonine/tyrosine-protein kinase catalytic domain-containing protein</fullName>
    </recommendedName>
</protein>
<evidence type="ECO:0000259" key="3">
    <source>
        <dbReference type="Pfam" id="PF07714"/>
    </source>
</evidence>
<name>A0A9R1BF28_TRITD</name>
<evidence type="ECO:0000313" key="5">
    <source>
        <dbReference type="Proteomes" id="UP000324705"/>
    </source>
</evidence>
<dbReference type="PANTHER" id="PTHR27005">
    <property type="entry name" value="WALL-ASSOCIATED RECEPTOR KINASE-LIKE 21"/>
    <property type="match status" value="1"/>
</dbReference>
<dbReference type="InterPro" id="IPR011009">
    <property type="entry name" value="Kinase-like_dom_sf"/>
</dbReference>
<keyword evidence="5" id="KW-1185">Reference proteome</keyword>
<dbReference type="Proteomes" id="UP000324705">
    <property type="component" value="Chromosome 6B"/>
</dbReference>
<dbReference type="EMBL" id="LT934122">
    <property type="protein sequence ID" value="VAI62283.1"/>
    <property type="molecule type" value="Genomic_DNA"/>
</dbReference>
<evidence type="ECO:0000256" key="1">
    <source>
        <dbReference type="ARBA" id="ARBA00022741"/>
    </source>
</evidence>
<dbReference type="Gramene" id="TRITD6Bv1G209030.1">
    <property type="protein sequence ID" value="TRITD6Bv1G209030.1"/>
    <property type="gene ID" value="TRITD6Bv1G209030"/>
</dbReference>
<evidence type="ECO:0000313" key="4">
    <source>
        <dbReference type="EMBL" id="VAI62283.1"/>
    </source>
</evidence>
<keyword evidence="2" id="KW-0067">ATP-binding</keyword>
<sequence length="155" mass="17124">MYYYTGGLTDKSDVFSFGVLLVELLTRKKSCMYRSGGDGVGLISHLISLLAEGNLDELIDPQVTEEGDGEVQELAMLAAMCINLKGEERPTMREVEMKLENLRASMSVAPDAAGTRRYDRGQTGSVCMPTEGVVVEASRQYTMEEEILLSARYPR</sequence>
<accession>A0A9R1BF28</accession>
<keyword evidence="1" id="KW-0547">Nucleotide-binding</keyword>
<dbReference type="SUPFAM" id="SSF56112">
    <property type="entry name" value="Protein kinase-like (PK-like)"/>
    <property type="match status" value="1"/>
</dbReference>
<reference evidence="4 5" key="1">
    <citation type="submission" date="2017-09" db="EMBL/GenBank/DDBJ databases">
        <authorList>
            <consortium name="International Durum Wheat Genome Sequencing Consortium (IDWGSC)"/>
            <person name="Milanesi L."/>
        </authorList>
    </citation>
    <scope>NUCLEOTIDE SEQUENCE [LARGE SCALE GENOMIC DNA]</scope>
    <source>
        <strain evidence="5">cv. Svevo</strain>
    </source>
</reference>
<dbReference type="InterPro" id="IPR045274">
    <property type="entry name" value="WAK-like"/>
</dbReference>
<dbReference type="Pfam" id="PF07714">
    <property type="entry name" value="PK_Tyr_Ser-Thr"/>
    <property type="match status" value="1"/>
</dbReference>
<dbReference type="PANTHER" id="PTHR27005:SF431">
    <property type="entry name" value="PROTEIN KINASE DOMAIN-CONTAINING PROTEIN"/>
    <property type="match status" value="1"/>
</dbReference>
<dbReference type="Gene3D" id="1.10.510.10">
    <property type="entry name" value="Transferase(Phosphotransferase) domain 1"/>
    <property type="match status" value="1"/>
</dbReference>
<organism evidence="4 5">
    <name type="scientific">Triticum turgidum subsp. durum</name>
    <name type="common">Durum wheat</name>
    <name type="synonym">Triticum durum</name>
    <dbReference type="NCBI Taxonomy" id="4567"/>
    <lineage>
        <taxon>Eukaryota</taxon>
        <taxon>Viridiplantae</taxon>
        <taxon>Streptophyta</taxon>
        <taxon>Embryophyta</taxon>
        <taxon>Tracheophyta</taxon>
        <taxon>Spermatophyta</taxon>
        <taxon>Magnoliopsida</taxon>
        <taxon>Liliopsida</taxon>
        <taxon>Poales</taxon>
        <taxon>Poaceae</taxon>
        <taxon>BOP clade</taxon>
        <taxon>Pooideae</taxon>
        <taxon>Triticodae</taxon>
        <taxon>Triticeae</taxon>
        <taxon>Triticinae</taxon>
        <taxon>Triticum</taxon>
    </lineage>
</organism>